<name>A0A9W8E5Q6_9FUNG</name>
<dbReference type="Proteomes" id="UP001150925">
    <property type="component" value="Unassembled WGS sequence"/>
</dbReference>
<proteinExistence type="predicted"/>
<evidence type="ECO:0000313" key="3">
    <source>
        <dbReference type="Proteomes" id="UP001150925"/>
    </source>
</evidence>
<accession>A0A9W8E5Q6</accession>
<feature type="region of interest" description="Disordered" evidence="1">
    <location>
        <begin position="1"/>
        <end position="98"/>
    </location>
</feature>
<dbReference type="EMBL" id="JANBPY010001265">
    <property type="protein sequence ID" value="KAJ1960801.1"/>
    <property type="molecule type" value="Genomic_DNA"/>
</dbReference>
<keyword evidence="3" id="KW-1185">Reference proteome</keyword>
<sequence length="98" mass="10688">MSSEKGTIASEAPADAVPVTSGKQPRKRRRRAPKGQAAPKAEKGQDSTMQPSEEKEVTVPVSNETSNEEPTVEDEPQEKPTKRKRVSETTEVPSNTKD</sequence>
<gene>
    <name evidence="2" type="ORF">IWQ62_004091</name>
</gene>
<comment type="caution">
    <text evidence="2">The sequence shown here is derived from an EMBL/GenBank/DDBJ whole genome shotgun (WGS) entry which is preliminary data.</text>
</comment>
<feature type="compositionally biased region" description="Acidic residues" evidence="1">
    <location>
        <begin position="66"/>
        <end position="76"/>
    </location>
</feature>
<feature type="non-terminal residue" evidence="2">
    <location>
        <position position="98"/>
    </location>
</feature>
<organism evidence="2 3">
    <name type="scientific">Dispira parvispora</name>
    <dbReference type="NCBI Taxonomy" id="1520584"/>
    <lineage>
        <taxon>Eukaryota</taxon>
        <taxon>Fungi</taxon>
        <taxon>Fungi incertae sedis</taxon>
        <taxon>Zoopagomycota</taxon>
        <taxon>Kickxellomycotina</taxon>
        <taxon>Dimargaritomycetes</taxon>
        <taxon>Dimargaritales</taxon>
        <taxon>Dimargaritaceae</taxon>
        <taxon>Dispira</taxon>
    </lineage>
</organism>
<feature type="compositionally biased region" description="Polar residues" evidence="1">
    <location>
        <begin position="89"/>
        <end position="98"/>
    </location>
</feature>
<feature type="compositionally biased region" description="Basic residues" evidence="1">
    <location>
        <begin position="24"/>
        <end position="33"/>
    </location>
</feature>
<evidence type="ECO:0000256" key="1">
    <source>
        <dbReference type="SAM" id="MobiDB-lite"/>
    </source>
</evidence>
<reference evidence="2" key="1">
    <citation type="submission" date="2022-07" db="EMBL/GenBank/DDBJ databases">
        <title>Phylogenomic reconstructions and comparative analyses of Kickxellomycotina fungi.</title>
        <authorList>
            <person name="Reynolds N.K."/>
            <person name="Stajich J.E."/>
            <person name="Barry K."/>
            <person name="Grigoriev I.V."/>
            <person name="Crous P."/>
            <person name="Smith M.E."/>
        </authorList>
    </citation>
    <scope>NUCLEOTIDE SEQUENCE</scope>
    <source>
        <strain evidence="2">RSA 1196</strain>
    </source>
</reference>
<protein>
    <submittedName>
        <fullName evidence="2">Uncharacterized protein</fullName>
    </submittedName>
</protein>
<dbReference type="AlphaFoldDB" id="A0A9W8E5Q6"/>
<evidence type="ECO:0000313" key="2">
    <source>
        <dbReference type="EMBL" id="KAJ1960801.1"/>
    </source>
</evidence>